<dbReference type="InterPro" id="IPR036098">
    <property type="entry name" value="Thymidylate_synthase_ThyX_sf"/>
</dbReference>
<gene>
    <name evidence="6" type="primary">thyX</name>
    <name evidence="6" type="ORF">Airi01_091160</name>
</gene>
<evidence type="ECO:0000313" key="7">
    <source>
        <dbReference type="Proteomes" id="UP001165135"/>
    </source>
</evidence>
<dbReference type="NCBIfam" id="TIGR02170">
    <property type="entry name" value="thyX"/>
    <property type="match status" value="1"/>
</dbReference>
<keyword evidence="1" id="KW-0808">Transferase</keyword>
<dbReference type="GO" id="GO:0070402">
    <property type="term" value="F:NADPH binding"/>
    <property type="evidence" value="ECO:0007669"/>
    <property type="project" value="TreeGrafter"/>
</dbReference>
<keyword evidence="3" id="KW-0545">Nucleotide biosynthesis</keyword>
<dbReference type="InterPro" id="IPR003669">
    <property type="entry name" value="Thymidylate_synthase_ThyX"/>
</dbReference>
<dbReference type="GO" id="GO:0050797">
    <property type="term" value="F:thymidylate synthase (FAD) activity"/>
    <property type="evidence" value="ECO:0007669"/>
    <property type="project" value="UniProtKB-UniRule"/>
</dbReference>
<dbReference type="EC" id="2.1.1.148" evidence="5"/>
<protein>
    <recommendedName>
        <fullName evidence="5">FAD-dependent thymidylate synthase</fullName>
        <ecNumber evidence="5">2.1.1.148</ecNumber>
    </recommendedName>
</protein>
<dbReference type="GO" id="GO:0006231">
    <property type="term" value="P:dTMP biosynthetic process"/>
    <property type="evidence" value="ECO:0007669"/>
    <property type="project" value="UniProtKB-UniRule"/>
</dbReference>
<dbReference type="CDD" id="cd20175">
    <property type="entry name" value="ThyX"/>
    <property type="match status" value="1"/>
</dbReference>
<dbReference type="Pfam" id="PF02511">
    <property type="entry name" value="Thy1"/>
    <property type="match status" value="1"/>
</dbReference>
<dbReference type="PROSITE" id="PS51331">
    <property type="entry name" value="THYX"/>
    <property type="match status" value="1"/>
</dbReference>
<dbReference type="Gene3D" id="3.30.70.3180">
    <property type="match status" value="2"/>
</dbReference>
<dbReference type="GO" id="GO:0050660">
    <property type="term" value="F:flavin adenine dinucleotide binding"/>
    <property type="evidence" value="ECO:0007669"/>
    <property type="project" value="UniProtKB-UniRule"/>
</dbReference>
<dbReference type="SUPFAM" id="SSF69796">
    <property type="entry name" value="Thymidylate synthase-complementing protein Thy1"/>
    <property type="match status" value="1"/>
</dbReference>
<keyword evidence="1" id="KW-0489">Methyltransferase</keyword>
<evidence type="ECO:0000256" key="4">
    <source>
        <dbReference type="ARBA" id="ARBA00022827"/>
    </source>
</evidence>
<organism evidence="6 7">
    <name type="scientific">Actinoallomurus iriomotensis</name>
    <dbReference type="NCBI Taxonomy" id="478107"/>
    <lineage>
        <taxon>Bacteria</taxon>
        <taxon>Bacillati</taxon>
        <taxon>Actinomycetota</taxon>
        <taxon>Actinomycetes</taxon>
        <taxon>Streptosporangiales</taxon>
        <taxon>Thermomonosporaceae</taxon>
        <taxon>Actinoallomurus</taxon>
    </lineage>
</organism>
<dbReference type="AlphaFoldDB" id="A0A9W6RSN8"/>
<evidence type="ECO:0000313" key="6">
    <source>
        <dbReference type="EMBL" id="GLY80849.1"/>
    </source>
</evidence>
<dbReference type="Gene3D" id="6.10.140.450">
    <property type="match status" value="1"/>
</dbReference>
<evidence type="ECO:0000256" key="5">
    <source>
        <dbReference type="NCBIfam" id="TIGR02170"/>
    </source>
</evidence>
<dbReference type="Proteomes" id="UP001165135">
    <property type="component" value="Unassembled WGS sequence"/>
</dbReference>
<comment type="caution">
    <text evidence="6">The sequence shown here is derived from an EMBL/GenBank/DDBJ whole genome shotgun (WGS) entry which is preliminary data.</text>
</comment>
<reference evidence="6" key="1">
    <citation type="submission" date="2023-03" db="EMBL/GenBank/DDBJ databases">
        <title>Actinoallomurus iriomotensis NBRC 103681.</title>
        <authorList>
            <person name="Ichikawa N."/>
            <person name="Sato H."/>
            <person name="Tonouchi N."/>
        </authorList>
    </citation>
    <scope>NUCLEOTIDE SEQUENCE</scope>
    <source>
        <strain evidence="6">NBRC 103681</strain>
    </source>
</reference>
<evidence type="ECO:0000256" key="1">
    <source>
        <dbReference type="ARBA" id="ARBA00022603"/>
    </source>
</evidence>
<keyword evidence="4" id="KW-0274">FAD</keyword>
<dbReference type="PANTHER" id="PTHR34934:SF1">
    <property type="entry name" value="FLAVIN-DEPENDENT THYMIDYLATE SYNTHASE"/>
    <property type="match status" value="1"/>
</dbReference>
<dbReference type="EMBL" id="BSTJ01000016">
    <property type="protein sequence ID" value="GLY80849.1"/>
    <property type="molecule type" value="Genomic_DNA"/>
</dbReference>
<dbReference type="GO" id="GO:0004799">
    <property type="term" value="F:thymidylate synthase activity"/>
    <property type="evidence" value="ECO:0007669"/>
    <property type="project" value="TreeGrafter"/>
</dbReference>
<dbReference type="GO" id="GO:0032259">
    <property type="term" value="P:methylation"/>
    <property type="evidence" value="ECO:0007669"/>
    <property type="project" value="UniProtKB-KW"/>
</dbReference>
<evidence type="ECO:0000256" key="3">
    <source>
        <dbReference type="ARBA" id="ARBA00022727"/>
    </source>
</evidence>
<keyword evidence="2" id="KW-0285">Flavoprotein</keyword>
<name>A0A9W6RSN8_9ACTN</name>
<accession>A0A9W6RSN8</accession>
<sequence length="268" mass="30862">MGFMKSVEPEVHLVARPELDYDEVARYLADVGGTAWLERLDRGDLDTELNDPQNLAEFAGRLCYRSWEPGLNPNVTKVRTDQMAYLENILRSLHGSVLEHVSFSFVLHNVSRVLTHELARHRPGVAISQESLRFVRLQDIPFWFPEWAREDDELMKRATALLSQMEEFQGWMAEHFGLDDEGVPFKEKKHKTSFMRRFAPEGVATGLVWTANVRTLRHVIEARTAPGAEEEIRLLFGKVAEVMRREAPALFGDYVVEDGAWTPQWRKV</sequence>
<evidence type="ECO:0000256" key="2">
    <source>
        <dbReference type="ARBA" id="ARBA00022630"/>
    </source>
</evidence>
<dbReference type="PANTHER" id="PTHR34934">
    <property type="entry name" value="FLAVIN-DEPENDENT THYMIDYLATE SYNTHASE"/>
    <property type="match status" value="1"/>
</dbReference>
<proteinExistence type="predicted"/>